<organism evidence="1">
    <name type="scientific">Siphoviridae sp. ctZd434</name>
    <dbReference type="NCBI Taxonomy" id="2825559"/>
    <lineage>
        <taxon>Viruses</taxon>
        <taxon>Duplodnaviria</taxon>
        <taxon>Heunggongvirae</taxon>
        <taxon>Uroviricota</taxon>
        <taxon>Caudoviricetes</taxon>
    </lineage>
</organism>
<reference evidence="1" key="1">
    <citation type="journal article" date="2021" name="Proc. Natl. Acad. Sci. U.S.A.">
        <title>A Catalog of Tens of Thousands of Viruses from Human Metagenomes Reveals Hidden Associations with Chronic Diseases.</title>
        <authorList>
            <person name="Tisza M.J."/>
            <person name="Buck C.B."/>
        </authorList>
    </citation>
    <scope>NUCLEOTIDE SEQUENCE</scope>
    <source>
        <strain evidence="1">CtZd434</strain>
    </source>
</reference>
<sequence length="39" mass="4564">MGETPLNRKGVTAIQYWMWLRNSLLSCEGMRIIIVQIKI</sequence>
<accession>A0A8S5UHL0</accession>
<name>A0A8S5UHL0_9CAUD</name>
<evidence type="ECO:0000313" key="1">
    <source>
        <dbReference type="EMBL" id="DAF93882.1"/>
    </source>
</evidence>
<dbReference type="EMBL" id="BK016088">
    <property type="protein sequence ID" value="DAF93882.1"/>
    <property type="molecule type" value="Genomic_DNA"/>
</dbReference>
<proteinExistence type="predicted"/>
<protein>
    <submittedName>
        <fullName evidence="1">Uncharacterized protein</fullName>
    </submittedName>
</protein>